<dbReference type="Proteomes" id="UP000319209">
    <property type="component" value="Chromosome"/>
</dbReference>
<dbReference type="PANTHER" id="PTHR13748:SF62">
    <property type="entry name" value="COBW DOMAIN-CONTAINING PROTEIN"/>
    <property type="match status" value="1"/>
</dbReference>
<keyword evidence="3" id="KW-1185">Reference proteome</keyword>
<dbReference type="InterPro" id="IPR027417">
    <property type="entry name" value="P-loop_NTPase"/>
</dbReference>
<dbReference type="InterPro" id="IPR003495">
    <property type="entry name" value="CobW/HypB/UreG_nucleotide-bd"/>
</dbReference>
<name>A0A516GTP2_9FLAO</name>
<dbReference type="Pfam" id="PF02492">
    <property type="entry name" value="cobW"/>
    <property type="match status" value="1"/>
</dbReference>
<evidence type="ECO:0000313" key="2">
    <source>
        <dbReference type="EMBL" id="QDO94891.1"/>
    </source>
</evidence>
<dbReference type="OrthoDB" id="9808822at2"/>
<dbReference type="GO" id="GO:0005737">
    <property type="term" value="C:cytoplasm"/>
    <property type="evidence" value="ECO:0007669"/>
    <property type="project" value="TreeGrafter"/>
</dbReference>
<evidence type="ECO:0000313" key="3">
    <source>
        <dbReference type="Proteomes" id="UP000319209"/>
    </source>
</evidence>
<feature type="domain" description="CobW/HypB/UreG nucleotide-binding" evidence="1">
    <location>
        <begin position="4"/>
        <end position="178"/>
    </location>
</feature>
<proteinExistence type="predicted"/>
<accession>A0A516GTP2</accession>
<dbReference type="Gene3D" id="3.40.50.300">
    <property type="entry name" value="P-loop containing nucleotide triphosphate hydrolases"/>
    <property type="match status" value="1"/>
</dbReference>
<dbReference type="EMBL" id="CP041637">
    <property type="protein sequence ID" value="QDO94891.1"/>
    <property type="molecule type" value="Genomic_DNA"/>
</dbReference>
<dbReference type="AlphaFoldDB" id="A0A516GTP2"/>
<organism evidence="2 3">
    <name type="scientific">Formosa sediminum</name>
    <dbReference type="NCBI Taxonomy" id="2594004"/>
    <lineage>
        <taxon>Bacteria</taxon>
        <taxon>Pseudomonadati</taxon>
        <taxon>Bacteroidota</taxon>
        <taxon>Flavobacteriia</taxon>
        <taxon>Flavobacteriales</taxon>
        <taxon>Flavobacteriaceae</taxon>
        <taxon>Formosa</taxon>
    </lineage>
</organism>
<dbReference type="RefSeq" id="WP_143381766.1">
    <property type="nucleotide sequence ID" value="NZ_CP041637.1"/>
</dbReference>
<dbReference type="KEGG" id="fop:FNB79_13240"/>
<dbReference type="PANTHER" id="PTHR13748">
    <property type="entry name" value="COBW-RELATED"/>
    <property type="match status" value="1"/>
</dbReference>
<protein>
    <submittedName>
        <fullName evidence="2">GTP-binding protein</fullName>
    </submittedName>
</protein>
<evidence type="ECO:0000259" key="1">
    <source>
        <dbReference type="Pfam" id="PF02492"/>
    </source>
</evidence>
<sequence length="301" mass="33749">MEAIITIVGFLGAGKTTLLKHLVHNAISYNWHPFVVLNDYENANLDAVQFTTLLEPKYLRALTGSCICCSGIDELRQYVNRIPERPKGITLIEANGTTDACTLMEFLGVGLNDRFLPPIQISVVNVTDWQTRGAHNDLEKNQVQVSSLIVLTHLEHTTTQRQKQVILDLETLNPFAKITTIDGIDINELPELNPSKYKTKRLDHRKAHWSSCSVDLPVLVEVNQIYRICNKLPKGILRVKGCTQIEGEEQYTYFERTPDGKVFTRPFNGIPITGAKLLTIGPGSVPYILTEAIQIALQNRS</sequence>
<dbReference type="InterPro" id="IPR051316">
    <property type="entry name" value="Zinc-reg_GTPase_activator"/>
</dbReference>
<reference evidence="2 3" key="1">
    <citation type="submission" date="2019-07" db="EMBL/GenBank/DDBJ databases">
        <title>Genome sequencing for Formosa sp. PS13.</title>
        <authorList>
            <person name="Park S.-J."/>
        </authorList>
    </citation>
    <scope>NUCLEOTIDE SEQUENCE [LARGE SCALE GENOMIC DNA]</scope>
    <source>
        <strain evidence="2 3">PS13</strain>
    </source>
</reference>
<dbReference type="SUPFAM" id="SSF52540">
    <property type="entry name" value="P-loop containing nucleoside triphosphate hydrolases"/>
    <property type="match status" value="1"/>
</dbReference>
<gene>
    <name evidence="2" type="ORF">FNB79_13240</name>
</gene>